<reference evidence="8 9" key="2">
    <citation type="submission" date="2016-08" db="EMBL/GenBank/DDBJ databases">
        <title>Pervasive Adenine N6-methylation of Active Genes in Fungi.</title>
        <authorList>
            <consortium name="DOE Joint Genome Institute"/>
            <person name="Mondo S.J."/>
            <person name="Dannebaum R.O."/>
            <person name="Kuo R.C."/>
            <person name="Labutti K."/>
            <person name="Haridas S."/>
            <person name="Kuo A."/>
            <person name="Salamov A."/>
            <person name="Ahrendt S.R."/>
            <person name="Lipzen A."/>
            <person name="Sullivan W."/>
            <person name="Andreopoulos W.B."/>
            <person name="Clum A."/>
            <person name="Lindquist E."/>
            <person name="Daum C."/>
            <person name="Ramamoorthy G.K."/>
            <person name="Gryganskyi A."/>
            <person name="Culley D."/>
            <person name="Magnuson J.K."/>
            <person name="James T.Y."/>
            <person name="O'Malley M.A."/>
            <person name="Stajich J.E."/>
            <person name="Spatafora J.W."/>
            <person name="Visel A."/>
            <person name="Grigoriev I.V."/>
        </authorList>
    </citation>
    <scope>NUCLEOTIDE SEQUENCE [LARGE SCALE GENOMIC DNA]</scope>
    <source>
        <strain evidence="8 9">S4</strain>
    </source>
</reference>
<evidence type="ECO:0000313" key="8">
    <source>
        <dbReference type="EMBL" id="ORX76931.1"/>
    </source>
</evidence>
<evidence type="ECO:0000256" key="2">
    <source>
        <dbReference type="ARBA" id="ARBA00022670"/>
    </source>
</evidence>
<evidence type="ECO:0000256" key="4">
    <source>
        <dbReference type="ARBA" id="ARBA00022825"/>
    </source>
</evidence>
<comment type="similarity">
    <text evidence="1 5">Belongs to the peptidase S8 family.</text>
</comment>
<dbReference type="Pfam" id="PF00082">
    <property type="entry name" value="Peptidase_S8"/>
    <property type="match status" value="1"/>
</dbReference>
<dbReference type="PROSITE" id="PS51892">
    <property type="entry name" value="SUBTILASE"/>
    <property type="match status" value="1"/>
</dbReference>
<dbReference type="EMBL" id="MCFG01000271">
    <property type="protein sequence ID" value="ORX76931.1"/>
    <property type="molecule type" value="Genomic_DNA"/>
</dbReference>
<feature type="active site" description="Charge relay system" evidence="5">
    <location>
        <position position="444"/>
    </location>
</feature>
<gene>
    <name evidence="8" type="ORF">BCR32DRAFT_270962</name>
</gene>
<keyword evidence="2 5" id="KW-0645">Protease</keyword>
<dbReference type="InterPro" id="IPR000209">
    <property type="entry name" value="Peptidase_S8/S53_dom"/>
</dbReference>
<feature type="domain" description="Peptidase S8/S53" evidence="7">
    <location>
        <begin position="249"/>
        <end position="479"/>
    </location>
</feature>
<keyword evidence="9" id="KW-1185">Reference proteome</keyword>
<accession>A0A1Y1WTR4</accession>
<dbReference type="SUPFAM" id="SSF52743">
    <property type="entry name" value="Subtilisin-like"/>
    <property type="match status" value="1"/>
</dbReference>
<keyword evidence="3 5" id="KW-0378">Hydrolase</keyword>
<dbReference type="InterPro" id="IPR036852">
    <property type="entry name" value="Peptidase_S8/S53_dom_sf"/>
</dbReference>
<dbReference type="PANTHER" id="PTHR43806">
    <property type="entry name" value="PEPTIDASE S8"/>
    <property type="match status" value="1"/>
</dbReference>
<dbReference type="GO" id="GO:0006508">
    <property type="term" value="P:proteolysis"/>
    <property type="evidence" value="ECO:0007669"/>
    <property type="project" value="UniProtKB-KW"/>
</dbReference>
<name>A0A1Y1WTR4_9FUNG</name>
<dbReference type="InterPro" id="IPR050131">
    <property type="entry name" value="Peptidase_S8_subtilisin-like"/>
</dbReference>
<evidence type="ECO:0000256" key="3">
    <source>
        <dbReference type="ARBA" id="ARBA00022801"/>
    </source>
</evidence>
<dbReference type="PANTHER" id="PTHR43806:SF11">
    <property type="entry name" value="CEREVISIN-RELATED"/>
    <property type="match status" value="1"/>
</dbReference>
<dbReference type="AlphaFoldDB" id="A0A1Y1WTR4"/>
<feature type="chain" id="PRO_5012349965" evidence="6">
    <location>
        <begin position="25"/>
        <end position="503"/>
    </location>
</feature>
<sequence>MQKYINFTFILGVLFALFINSIDAKKTNKFSKQSKKEILNDGYYAIFVNTTTSDCLNKREVQEEIVNSLVDEIHTLILGNVKTYQNPNVVEEMIHTEKLRKRDNEEAEFEVVYHLSSLDNRSVIGAFLSNDLIDYVQENQLVYAITPNRSFKYTRSSNTNNIDYSKLYANARHNADFHLSLISQDNLTGKDLSKDYDTTYYPLGNAGKDVDIFIFDTAFSFDDSEYKNNNKRITQCVANLSYGRVEERRSEKFCFSASPKNHGYIVTDIAAGAVHGVASNANVYGFVVEEGNPTIFSIFKGFELLSLRTTGKAVVNLSIGDYHSNIGKHEDLDYLHDLIKKLNDRGIIVVAAAGNDGDVVKRHETMETFYPCAFDEVICVGSTETPYLSYYDENENKEIYVNPYVKAGFSNYGDGVNIYAPGYVKYRFYTEYYGVEESSTYNTSFSSPIVVGVIASIMSENPNQKYNAESMKKELYRRSYKGVIIGEDNEESNYFINNGAIQY</sequence>
<evidence type="ECO:0000313" key="9">
    <source>
        <dbReference type="Proteomes" id="UP000193944"/>
    </source>
</evidence>
<feature type="active site" description="Charge relay system" evidence="5">
    <location>
        <position position="262"/>
    </location>
</feature>
<keyword evidence="6" id="KW-0732">Signal</keyword>
<feature type="active site" description="Charge relay system" evidence="5">
    <location>
        <position position="216"/>
    </location>
</feature>
<organism evidence="8 9">
    <name type="scientific">Anaeromyces robustus</name>
    <dbReference type="NCBI Taxonomy" id="1754192"/>
    <lineage>
        <taxon>Eukaryota</taxon>
        <taxon>Fungi</taxon>
        <taxon>Fungi incertae sedis</taxon>
        <taxon>Chytridiomycota</taxon>
        <taxon>Chytridiomycota incertae sedis</taxon>
        <taxon>Neocallimastigomycetes</taxon>
        <taxon>Neocallimastigales</taxon>
        <taxon>Neocallimastigaceae</taxon>
        <taxon>Anaeromyces</taxon>
    </lineage>
</organism>
<keyword evidence="4 5" id="KW-0720">Serine protease</keyword>
<evidence type="ECO:0000256" key="6">
    <source>
        <dbReference type="SAM" id="SignalP"/>
    </source>
</evidence>
<evidence type="ECO:0000259" key="7">
    <source>
        <dbReference type="Pfam" id="PF00082"/>
    </source>
</evidence>
<comment type="caution">
    <text evidence="8">The sequence shown here is derived from an EMBL/GenBank/DDBJ whole genome shotgun (WGS) entry which is preliminary data.</text>
</comment>
<dbReference type="Proteomes" id="UP000193944">
    <property type="component" value="Unassembled WGS sequence"/>
</dbReference>
<dbReference type="Gene3D" id="3.40.50.200">
    <property type="entry name" value="Peptidase S8/S53 domain"/>
    <property type="match status" value="1"/>
</dbReference>
<dbReference type="GO" id="GO:0004252">
    <property type="term" value="F:serine-type endopeptidase activity"/>
    <property type="evidence" value="ECO:0007669"/>
    <property type="project" value="UniProtKB-UniRule"/>
</dbReference>
<dbReference type="STRING" id="1754192.A0A1Y1WTR4"/>
<proteinExistence type="inferred from homology"/>
<evidence type="ECO:0000256" key="1">
    <source>
        <dbReference type="ARBA" id="ARBA00011073"/>
    </source>
</evidence>
<evidence type="ECO:0000256" key="5">
    <source>
        <dbReference type="PROSITE-ProRule" id="PRU01240"/>
    </source>
</evidence>
<feature type="signal peptide" evidence="6">
    <location>
        <begin position="1"/>
        <end position="24"/>
    </location>
</feature>
<protein>
    <submittedName>
        <fullName evidence="8">Subtilisin-like protein</fullName>
    </submittedName>
</protein>
<reference evidence="8 9" key="1">
    <citation type="submission" date="2016-08" db="EMBL/GenBank/DDBJ databases">
        <title>A Parts List for Fungal Cellulosomes Revealed by Comparative Genomics.</title>
        <authorList>
            <consortium name="DOE Joint Genome Institute"/>
            <person name="Haitjema C.H."/>
            <person name="Gilmore S.P."/>
            <person name="Henske J.K."/>
            <person name="Solomon K.V."/>
            <person name="De Groot R."/>
            <person name="Kuo A."/>
            <person name="Mondo S.J."/>
            <person name="Salamov A.A."/>
            <person name="Labutti K."/>
            <person name="Zhao Z."/>
            <person name="Chiniquy J."/>
            <person name="Barry K."/>
            <person name="Brewer H.M."/>
            <person name="Purvine S.O."/>
            <person name="Wright A.T."/>
            <person name="Boxma B."/>
            <person name="Van Alen T."/>
            <person name="Hackstein J.H."/>
            <person name="Baker S.E."/>
            <person name="Grigoriev I.V."/>
            <person name="O'Malley M.A."/>
        </authorList>
    </citation>
    <scope>NUCLEOTIDE SEQUENCE [LARGE SCALE GENOMIC DNA]</scope>
    <source>
        <strain evidence="8 9">S4</strain>
    </source>
</reference>
<dbReference type="OrthoDB" id="19448at2759"/>